<name>A0A1J9RBS9_9PEZI</name>
<dbReference type="GeneID" id="31017135"/>
<evidence type="ECO:0000313" key="1">
    <source>
        <dbReference type="EMBL" id="OJD38016.1"/>
    </source>
</evidence>
<dbReference type="OrthoDB" id="3823738at2759"/>
<keyword evidence="1" id="KW-0547">Nucleotide-binding</keyword>
<sequence length="287" mass="32016">MGITSQSAVDELAAMIAGNKGIQDGNNGIAVYSPRNGMDTFHAKGWHFQHRDGCPGVAIIGSSNLSKPALISGTEYNVRVPWYESAGVIGPFDAKFEDLWGRAQRRDSQVYFYDEGSRERFRFELESYLRSTLPYLKPEDLPLLEAENRMAAADLIREDGVVESAENSLRTIHLEAEDQTTTPAVPTNHSLTLGFQYRMLKLHRKGREEVFASIWKAYGDTSSGSPDWIQPQDDNIADFLEVLQVLFTCILDYDRLNAMPPGAIPPGLPSAQKCVEYVSWEPIQLGL</sequence>
<reference evidence="1 2" key="1">
    <citation type="submission" date="2016-10" db="EMBL/GenBank/DDBJ databases">
        <title>Proteomics and genomics reveal pathogen-plant mechanisms compatible with a hemibiotrophic lifestyle of Diplodia corticola.</title>
        <authorList>
            <person name="Fernandes I."/>
            <person name="De Jonge R."/>
            <person name="Van De Peer Y."/>
            <person name="Devreese B."/>
            <person name="Alves A."/>
            <person name="Esteves A.C."/>
        </authorList>
    </citation>
    <scope>NUCLEOTIDE SEQUENCE [LARGE SCALE GENOMIC DNA]</scope>
    <source>
        <strain evidence="1 2">CBS 112549</strain>
    </source>
</reference>
<dbReference type="EMBL" id="MNUE01000005">
    <property type="protein sequence ID" value="OJD38016.1"/>
    <property type="molecule type" value="Genomic_DNA"/>
</dbReference>
<dbReference type="RefSeq" id="XP_020134044.1">
    <property type="nucleotide sequence ID" value="XM_020276874.1"/>
</dbReference>
<gene>
    <name evidence="1" type="ORF">BKCO1_500052</name>
</gene>
<protein>
    <submittedName>
        <fullName evidence="1">Helicase</fullName>
    </submittedName>
</protein>
<dbReference type="Gene3D" id="3.30.870.10">
    <property type="entry name" value="Endonuclease Chain A"/>
    <property type="match status" value="1"/>
</dbReference>
<keyword evidence="1" id="KW-0347">Helicase</keyword>
<comment type="caution">
    <text evidence="1">The sequence shown here is derived from an EMBL/GenBank/DDBJ whole genome shotgun (WGS) entry which is preliminary data.</text>
</comment>
<dbReference type="GO" id="GO:0004386">
    <property type="term" value="F:helicase activity"/>
    <property type="evidence" value="ECO:0007669"/>
    <property type="project" value="UniProtKB-KW"/>
</dbReference>
<keyword evidence="1" id="KW-0378">Hydrolase</keyword>
<proteinExistence type="predicted"/>
<organism evidence="1 2">
    <name type="scientific">Diplodia corticola</name>
    <dbReference type="NCBI Taxonomy" id="236234"/>
    <lineage>
        <taxon>Eukaryota</taxon>
        <taxon>Fungi</taxon>
        <taxon>Dikarya</taxon>
        <taxon>Ascomycota</taxon>
        <taxon>Pezizomycotina</taxon>
        <taxon>Dothideomycetes</taxon>
        <taxon>Dothideomycetes incertae sedis</taxon>
        <taxon>Botryosphaeriales</taxon>
        <taxon>Botryosphaeriaceae</taxon>
        <taxon>Diplodia</taxon>
    </lineage>
</organism>
<dbReference type="Proteomes" id="UP000183809">
    <property type="component" value="Unassembled WGS sequence"/>
</dbReference>
<evidence type="ECO:0000313" key="2">
    <source>
        <dbReference type="Proteomes" id="UP000183809"/>
    </source>
</evidence>
<dbReference type="AlphaFoldDB" id="A0A1J9RBS9"/>
<keyword evidence="2" id="KW-1185">Reference proteome</keyword>
<accession>A0A1J9RBS9</accession>
<keyword evidence="1" id="KW-0067">ATP-binding</keyword>